<dbReference type="Proteomes" id="UP000054776">
    <property type="component" value="Unassembled WGS sequence"/>
</dbReference>
<dbReference type="InParanoid" id="A0A0V1B4X8"/>
<protein>
    <submittedName>
        <fullName evidence="2">Uncharacterized protein</fullName>
    </submittedName>
</protein>
<accession>A0A0V1B4X8</accession>
<organism evidence="2 3">
    <name type="scientific">Trichinella spiralis</name>
    <name type="common">Trichina worm</name>
    <dbReference type="NCBI Taxonomy" id="6334"/>
    <lineage>
        <taxon>Eukaryota</taxon>
        <taxon>Metazoa</taxon>
        <taxon>Ecdysozoa</taxon>
        <taxon>Nematoda</taxon>
        <taxon>Enoplea</taxon>
        <taxon>Dorylaimia</taxon>
        <taxon>Trichinellida</taxon>
        <taxon>Trichinellidae</taxon>
        <taxon>Trichinella</taxon>
    </lineage>
</organism>
<keyword evidence="3" id="KW-1185">Reference proteome</keyword>
<gene>
    <name evidence="2" type="ORF">T01_11578</name>
</gene>
<reference evidence="2 3" key="1">
    <citation type="submission" date="2015-01" db="EMBL/GenBank/DDBJ databases">
        <title>Evolution of Trichinella species and genotypes.</title>
        <authorList>
            <person name="Korhonen P.K."/>
            <person name="Edoardo P."/>
            <person name="Giuseppe L.R."/>
            <person name="Gasser R.B."/>
        </authorList>
    </citation>
    <scope>NUCLEOTIDE SEQUENCE [LARGE SCALE GENOMIC DNA]</scope>
    <source>
        <strain evidence="2">ISS3</strain>
    </source>
</reference>
<feature type="compositionally biased region" description="Basic and acidic residues" evidence="1">
    <location>
        <begin position="8"/>
        <end position="29"/>
    </location>
</feature>
<proteinExistence type="predicted"/>
<feature type="region of interest" description="Disordered" evidence="1">
    <location>
        <begin position="1"/>
        <end position="85"/>
    </location>
</feature>
<evidence type="ECO:0000256" key="1">
    <source>
        <dbReference type="SAM" id="MobiDB-lite"/>
    </source>
</evidence>
<dbReference type="EMBL" id="JYDH01000105">
    <property type="protein sequence ID" value="KRY32085.1"/>
    <property type="molecule type" value="Genomic_DNA"/>
</dbReference>
<name>A0A0V1B4X8_TRISP</name>
<feature type="compositionally biased region" description="Basic and acidic residues" evidence="1">
    <location>
        <begin position="41"/>
        <end position="85"/>
    </location>
</feature>
<evidence type="ECO:0000313" key="2">
    <source>
        <dbReference type="EMBL" id="KRY32085.1"/>
    </source>
</evidence>
<comment type="caution">
    <text evidence="2">The sequence shown here is derived from an EMBL/GenBank/DDBJ whole genome shotgun (WGS) entry which is preliminary data.</text>
</comment>
<dbReference type="AlphaFoldDB" id="A0A0V1B4X8"/>
<sequence>MKSCTQTKKAEAQAKSLKKDEFTETRQNAKEWAVNANAKARKAEEERKRPKKKQENFIEEMKSCTQTKKAEEQAKSLKKDEFIEA</sequence>
<evidence type="ECO:0000313" key="3">
    <source>
        <dbReference type="Proteomes" id="UP000054776"/>
    </source>
</evidence>